<evidence type="ECO:0000259" key="12">
    <source>
        <dbReference type="PROSITE" id="PS50113"/>
    </source>
</evidence>
<keyword evidence="5 10" id="KW-0812">Transmembrane</keyword>
<dbReference type="InterPro" id="IPR001633">
    <property type="entry name" value="EAL_dom"/>
</dbReference>
<evidence type="ECO:0000256" key="6">
    <source>
        <dbReference type="ARBA" id="ARBA00022777"/>
    </source>
</evidence>
<dbReference type="EMBL" id="LT629705">
    <property type="protein sequence ID" value="SDP00435.1"/>
    <property type="molecule type" value="Genomic_DNA"/>
</dbReference>
<dbReference type="Pfam" id="PF03924">
    <property type="entry name" value="CHASE"/>
    <property type="match status" value="1"/>
</dbReference>
<evidence type="ECO:0000256" key="8">
    <source>
        <dbReference type="ARBA" id="ARBA00023136"/>
    </source>
</evidence>
<dbReference type="InterPro" id="IPR001610">
    <property type="entry name" value="PAC"/>
</dbReference>
<keyword evidence="6" id="KW-0418">Kinase</keyword>
<dbReference type="PROSITE" id="PS50112">
    <property type="entry name" value="PAS"/>
    <property type="match status" value="3"/>
</dbReference>
<dbReference type="SMART" id="SM00267">
    <property type="entry name" value="GGDEF"/>
    <property type="match status" value="1"/>
</dbReference>
<dbReference type="EC" id="3.1.4.52" evidence="3"/>
<name>A0A1H0P6W1_9PSED</name>
<dbReference type="FunFam" id="3.30.70.270:FF:000001">
    <property type="entry name" value="Diguanylate cyclase domain protein"/>
    <property type="match status" value="1"/>
</dbReference>
<evidence type="ECO:0000259" key="11">
    <source>
        <dbReference type="PROSITE" id="PS50112"/>
    </source>
</evidence>
<dbReference type="SMART" id="SM00052">
    <property type="entry name" value="EAL"/>
    <property type="match status" value="1"/>
</dbReference>
<evidence type="ECO:0000256" key="9">
    <source>
        <dbReference type="ARBA" id="ARBA00051114"/>
    </source>
</evidence>
<evidence type="ECO:0000256" key="3">
    <source>
        <dbReference type="ARBA" id="ARBA00012282"/>
    </source>
</evidence>
<dbReference type="InterPro" id="IPR043128">
    <property type="entry name" value="Rev_trsase/Diguanyl_cyclase"/>
</dbReference>
<dbReference type="SMART" id="SM01079">
    <property type="entry name" value="CHASE"/>
    <property type="match status" value="1"/>
</dbReference>
<sequence>MALQSHIHHIALAPNDVIRSVYPVKGNEGVLGVDYRNLPGQYAAVLRSRESRAPVLAGPIDLFQGGRGFVHRRPVFVTTEDGTDRYWGSASVVADVDALLEASGINARGTLELALRGADGLGNNGKMIWGNPAVFSEDAITTSVDVPGGTWQLAAIPREGWRNGTLFSSPLFIFALTCTGFFTFLAAQLSRSHRLFRQRHAQLAREIEEREIAELSLVQSEARFRALFERSPDPTWILRRGGICSDANTAALKLFGYEDLETLHKVKATDISPPFQSDGQCTTKKAQVMLSMAMERGVHRFEWLHKSADGVVFPAEVTLSTVTLSNEPMLYAVVRDISDRKKAEQALLTQTTLLQDVVDNAPSLIYVFDLQGNLQLCNLMFERATGLPFADMKGRPRVSFLTSDEADTQRQNDEQVLATGSAMRFEEQINRNNTNHIYLTTKCVLYDNDGQQSGVLSISTDITEIKQSTEQLRLAGVVLENTADGVIITNALGHIISINKAFSDITGFSAEESIGLKPYILMSEEQDLDFYRDIQETLKANGFWRGELWNRRKNGTLYPKWMTINAVFDEFSQPVNYVAVFSDISAINQSQSELDRMAHYDPVTGLPNRLLFQERLQHSLDLSLSYDQSLAVLLVDLDGFKTVNDSLGHSMGDLLLQQAGIRFSQCVRLEDTVSRIGGDEFAVILNNLSQPTDAIVVAKKLLMSLQEPFDLGGNSTLLTASIGIAVAPQDSETPEQLLRQADTAMYGAKEGGRNDYRFYQPEMTLRAHERLILERSLRRAVKNHEFEVWYQPKINLMSDRVEGAEALVRWRDPVHGLISPADFIPLAESTGLIIQIGEQVIDRVCRDIRHWIDRDIACGIVAVNVAAIQIDRTDYVETLRAALDKYDLPASVLEVEVTESLMMASPEHSREVLSTLQSLGISTAIDDFGTGYSSLAYLKMLPINSLKIDRSFVSDLPHDKSGVAITKTVVELGHALGFKIVAEGVETAEQSSFLRSIGCDQGQGYLYARPMPAIEFESWLKRDKYFE</sequence>
<dbReference type="PROSITE" id="PS50883">
    <property type="entry name" value="EAL"/>
    <property type="match status" value="1"/>
</dbReference>
<dbReference type="Pfam" id="PF00990">
    <property type="entry name" value="GGDEF"/>
    <property type="match status" value="1"/>
</dbReference>
<dbReference type="PROSITE" id="PS50887">
    <property type="entry name" value="GGDEF"/>
    <property type="match status" value="1"/>
</dbReference>
<dbReference type="SUPFAM" id="SSF55073">
    <property type="entry name" value="Nucleotide cyclase"/>
    <property type="match status" value="1"/>
</dbReference>
<dbReference type="InterPro" id="IPR000160">
    <property type="entry name" value="GGDEF_dom"/>
</dbReference>
<dbReference type="InterPro" id="IPR042240">
    <property type="entry name" value="CHASE_sf"/>
</dbReference>
<dbReference type="Proteomes" id="UP000198827">
    <property type="component" value="Chromosome I"/>
</dbReference>
<dbReference type="Gene3D" id="3.30.450.350">
    <property type="entry name" value="CHASE domain"/>
    <property type="match status" value="1"/>
</dbReference>
<feature type="domain" description="PAC" evidence="12">
    <location>
        <begin position="423"/>
        <end position="474"/>
    </location>
</feature>
<dbReference type="Gene3D" id="3.20.20.450">
    <property type="entry name" value="EAL domain"/>
    <property type="match status" value="1"/>
</dbReference>
<feature type="domain" description="PAS" evidence="11">
    <location>
        <begin position="478"/>
        <end position="541"/>
    </location>
</feature>
<evidence type="ECO:0000256" key="4">
    <source>
        <dbReference type="ARBA" id="ARBA00022636"/>
    </source>
</evidence>
<keyword evidence="8 10" id="KW-0472">Membrane</keyword>
<comment type="catalytic activity">
    <reaction evidence="9">
        <text>3',3'-c-di-GMP + H2O = 5'-phosphoguanylyl(3'-&gt;5')guanosine + H(+)</text>
        <dbReference type="Rhea" id="RHEA:24902"/>
        <dbReference type="ChEBI" id="CHEBI:15377"/>
        <dbReference type="ChEBI" id="CHEBI:15378"/>
        <dbReference type="ChEBI" id="CHEBI:58754"/>
        <dbReference type="ChEBI" id="CHEBI:58805"/>
        <dbReference type="EC" id="3.1.4.52"/>
    </reaction>
    <physiologicalReaction direction="left-to-right" evidence="9">
        <dbReference type="Rhea" id="RHEA:24903"/>
    </physiologicalReaction>
</comment>
<keyword evidence="6" id="KW-0808">Transferase</keyword>
<dbReference type="InterPro" id="IPR035965">
    <property type="entry name" value="PAS-like_dom_sf"/>
</dbReference>
<dbReference type="InterPro" id="IPR000700">
    <property type="entry name" value="PAS-assoc_C"/>
</dbReference>
<evidence type="ECO:0000256" key="5">
    <source>
        <dbReference type="ARBA" id="ARBA00022692"/>
    </source>
</evidence>
<dbReference type="Pfam" id="PF08448">
    <property type="entry name" value="PAS_4"/>
    <property type="match status" value="1"/>
</dbReference>
<dbReference type="Gene3D" id="3.30.70.270">
    <property type="match status" value="1"/>
</dbReference>
<dbReference type="Pfam" id="PF13188">
    <property type="entry name" value="PAS_8"/>
    <property type="match status" value="1"/>
</dbReference>
<dbReference type="NCBIfam" id="TIGR00254">
    <property type="entry name" value="GGDEF"/>
    <property type="match status" value="1"/>
</dbReference>
<dbReference type="GO" id="GO:0071732">
    <property type="term" value="P:cellular response to nitric oxide"/>
    <property type="evidence" value="ECO:0007669"/>
    <property type="project" value="UniProtKB-ARBA"/>
</dbReference>
<dbReference type="InterPro" id="IPR006189">
    <property type="entry name" value="CHASE_dom"/>
</dbReference>
<dbReference type="SUPFAM" id="SSF141868">
    <property type="entry name" value="EAL domain-like"/>
    <property type="match status" value="1"/>
</dbReference>
<dbReference type="SMART" id="SM00086">
    <property type="entry name" value="PAC"/>
    <property type="match status" value="3"/>
</dbReference>
<evidence type="ECO:0000313" key="17">
    <source>
        <dbReference type="Proteomes" id="UP000198827"/>
    </source>
</evidence>
<feature type="domain" description="PAC" evidence="12">
    <location>
        <begin position="544"/>
        <end position="596"/>
    </location>
</feature>
<dbReference type="PANTHER" id="PTHR44757:SF2">
    <property type="entry name" value="BIOFILM ARCHITECTURE MAINTENANCE PROTEIN MBAA"/>
    <property type="match status" value="1"/>
</dbReference>
<dbReference type="CDD" id="cd00130">
    <property type="entry name" value="PAS"/>
    <property type="match status" value="3"/>
</dbReference>
<evidence type="ECO:0000259" key="14">
    <source>
        <dbReference type="PROSITE" id="PS50883"/>
    </source>
</evidence>
<dbReference type="NCBIfam" id="TIGR00229">
    <property type="entry name" value="sensory_box"/>
    <property type="match status" value="3"/>
</dbReference>
<dbReference type="GO" id="GO:0007165">
    <property type="term" value="P:signal transduction"/>
    <property type="evidence" value="ECO:0007669"/>
    <property type="project" value="UniProtKB-ARBA"/>
</dbReference>
<comment type="subcellular location">
    <subcellularLocation>
        <location evidence="2">Cell inner membrane</location>
    </subcellularLocation>
</comment>
<dbReference type="InterPro" id="IPR035919">
    <property type="entry name" value="EAL_sf"/>
</dbReference>
<reference evidence="16 17" key="1">
    <citation type="submission" date="2016-10" db="EMBL/GenBank/DDBJ databases">
        <authorList>
            <person name="de Groot N.N."/>
        </authorList>
    </citation>
    <scope>NUCLEOTIDE SEQUENCE [LARGE SCALE GENOMIC DNA]</scope>
    <source>
        <strain evidence="16 17">CECT 7543</strain>
    </source>
</reference>
<keyword evidence="4" id="KW-0973">c-di-GMP</keyword>
<dbReference type="CDD" id="cd01948">
    <property type="entry name" value="EAL"/>
    <property type="match status" value="1"/>
</dbReference>
<dbReference type="PANTHER" id="PTHR44757">
    <property type="entry name" value="DIGUANYLATE CYCLASE DGCP"/>
    <property type="match status" value="1"/>
</dbReference>
<dbReference type="InterPro" id="IPR013656">
    <property type="entry name" value="PAS_4"/>
</dbReference>
<dbReference type="GO" id="GO:0016301">
    <property type="term" value="F:kinase activity"/>
    <property type="evidence" value="ECO:0007669"/>
    <property type="project" value="UniProtKB-KW"/>
</dbReference>
<dbReference type="InterPro" id="IPR052155">
    <property type="entry name" value="Biofilm_reg_signaling"/>
</dbReference>
<evidence type="ECO:0000256" key="7">
    <source>
        <dbReference type="ARBA" id="ARBA00022989"/>
    </source>
</evidence>
<evidence type="ECO:0000256" key="10">
    <source>
        <dbReference type="SAM" id="Phobius"/>
    </source>
</evidence>
<dbReference type="CDD" id="cd01949">
    <property type="entry name" value="GGDEF"/>
    <property type="match status" value="1"/>
</dbReference>
<dbReference type="SUPFAM" id="SSF55785">
    <property type="entry name" value="PYP-like sensor domain (PAS domain)"/>
    <property type="match status" value="3"/>
</dbReference>
<protein>
    <recommendedName>
        <fullName evidence="3">cyclic-guanylate-specific phosphodiesterase</fullName>
        <ecNumber evidence="3">3.1.4.52</ecNumber>
    </recommendedName>
</protein>
<evidence type="ECO:0000313" key="16">
    <source>
        <dbReference type="EMBL" id="SDP00435.1"/>
    </source>
</evidence>
<organism evidence="16 17">
    <name type="scientific">Pseudomonas arsenicoxydans</name>
    <dbReference type="NCBI Taxonomy" id="702115"/>
    <lineage>
        <taxon>Bacteria</taxon>
        <taxon>Pseudomonadati</taxon>
        <taxon>Pseudomonadota</taxon>
        <taxon>Gammaproteobacteria</taxon>
        <taxon>Pseudomonadales</taxon>
        <taxon>Pseudomonadaceae</taxon>
        <taxon>Pseudomonas</taxon>
    </lineage>
</organism>
<feature type="domain" description="PAS" evidence="11">
    <location>
        <begin position="220"/>
        <end position="297"/>
    </location>
</feature>
<feature type="domain" description="CHASE" evidence="13">
    <location>
        <begin position="17"/>
        <end position="154"/>
    </location>
</feature>
<dbReference type="Pfam" id="PF13426">
    <property type="entry name" value="PAS_9"/>
    <property type="match status" value="1"/>
</dbReference>
<dbReference type="AlphaFoldDB" id="A0A1H0P6W1"/>
<evidence type="ECO:0000256" key="1">
    <source>
        <dbReference type="ARBA" id="ARBA00001946"/>
    </source>
</evidence>
<dbReference type="SMART" id="SM00091">
    <property type="entry name" value="PAS"/>
    <property type="match status" value="3"/>
</dbReference>
<dbReference type="InterPro" id="IPR000014">
    <property type="entry name" value="PAS"/>
</dbReference>
<feature type="transmembrane region" description="Helical" evidence="10">
    <location>
        <begin position="171"/>
        <end position="189"/>
    </location>
</feature>
<dbReference type="GO" id="GO:0005886">
    <property type="term" value="C:plasma membrane"/>
    <property type="evidence" value="ECO:0007669"/>
    <property type="project" value="UniProtKB-SubCell"/>
</dbReference>
<dbReference type="GO" id="GO:0071111">
    <property type="term" value="F:cyclic-guanylate-specific phosphodiesterase activity"/>
    <property type="evidence" value="ECO:0007669"/>
    <property type="project" value="UniProtKB-EC"/>
</dbReference>
<evidence type="ECO:0000259" key="15">
    <source>
        <dbReference type="PROSITE" id="PS50887"/>
    </source>
</evidence>
<dbReference type="FunFam" id="3.20.20.450:FF:000001">
    <property type="entry name" value="Cyclic di-GMP phosphodiesterase yahA"/>
    <property type="match status" value="1"/>
</dbReference>
<feature type="domain" description="GGDEF" evidence="15">
    <location>
        <begin position="628"/>
        <end position="761"/>
    </location>
</feature>
<evidence type="ECO:0000256" key="2">
    <source>
        <dbReference type="ARBA" id="ARBA00004533"/>
    </source>
</evidence>
<feature type="domain" description="PAS" evidence="11">
    <location>
        <begin position="350"/>
        <end position="420"/>
    </location>
</feature>
<evidence type="ECO:0000259" key="13">
    <source>
        <dbReference type="PROSITE" id="PS50839"/>
    </source>
</evidence>
<gene>
    <name evidence="16" type="ORF">SAMN04489798_4433</name>
</gene>
<comment type="cofactor">
    <cofactor evidence="1">
        <name>Mg(2+)</name>
        <dbReference type="ChEBI" id="CHEBI:18420"/>
    </cofactor>
</comment>
<accession>A0A1H0P6W1</accession>
<feature type="domain" description="EAL" evidence="14">
    <location>
        <begin position="770"/>
        <end position="1024"/>
    </location>
</feature>
<dbReference type="PROSITE" id="PS50113">
    <property type="entry name" value="PAC"/>
    <property type="match status" value="2"/>
</dbReference>
<dbReference type="PROSITE" id="PS50839">
    <property type="entry name" value="CHASE"/>
    <property type="match status" value="1"/>
</dbReference>
<keyword evidence="7 10" id="KW-1133">Transmembrane helix</keyword>
<proteinExistence type="predicted"/>
<dbReference type="Gene3D" id="3.30.450.20">
    <property type="entry name" value="PAS domain"/>
    <property type="match status" value="3"/>
</dbReference>
<dbReference type="InterPro" id="IPR029787">
    <property type="entry name" value="Nucleotide_cyclase"/>
</dbReference>
<dbReference type="Pfam" id="PF00563">
    <property type="entry name" value="EAL"/>
    <property type="match status" value="1"/>
</dbReference>